<sequence>MDHNEGWDYTLAVLGIIFGIILCFAGYAVFTPLLISVGFFLGFYVVYTILLTQTTLALWIVILISLAAGVGVGVLTKIFWKVGVFLAGAIGGFLLGNFIQNTTSDGLIGPLWALWLVIAALMLIGGVLAVFFVKPAIIVATAFCGAFGIMAGTDTFIGDQVLFGLDFIHLDDPHRDSDVKTWVVWMFYGLWALLMFVGIIVQTFGPLGDSNHEKRYPKDENIVLLTGEKKTDPINV</sequence>
<accession>A0A7S4N5H0</accession>
<protein>
    <recommendedName>
        <fullName evidence="6">Transmembrane protein 198</fullName>
    </recommendedName>
</protein>
<dbReference type="PANTHER" id="PTHR31247:SF5">
    <property type="entry name" value="DUF4203 DOMAIN-CONTAINING PROTEIN"/>
    <property type="match status" value="1"/>
</dbReference>
<evidence type="ECO:0000256" key="5">
    <source>
        <dbReference type="ARBA" id="ARBA00023136"/>
    </source>
</evidence>
<feature type="domain" description="TM7S3/TM198-like" evidence="8">
    <location>
        <begin position="13"/>
        <end position="202"/>
    </location>
</feature>
<keyword evidence="5 7" id="KW-0472">Membrane</keyword>
<reference evidence="9" key="1">
    <citation type="submission" date="2021-01" db="EMBL/GenBank/DDBJ databases">
        <authorList>
            <person name="Corre E."/>
            <person name="Pelletier E."/>
            <person name="Niang G."/>
            <person name="Scheremetjew M."/>
            <person name="Finn R."/>
            <person name="Kale V."/>
            <person name="Holt S."/>
            <person name="Cochrane G."/>
            <person name="Meng A."/>
            <person name="Brown T."/>
            <person name="Cohen L."/>
        </authorList>
    </citation>
    <scope>NUCLEOTIDE SEQUENCE</scope>
    <source>
        <strain evidence="9">SoJaBio B1-5/56/2</strain>
    </source>
</reference>
<organism evidence="9">
    <name type="scientific">Paramoeba aestuarina</name>
    <dbReference type="NCBI Taxonomy" id="180227"/>
    <lineage>
        <taxon>Eukaryota</taxon>
        <taxon>Amoebozoa</taxon>
        <taxon>Discosea</taxon>
        <taxon>Flabellinia</taxon>
        <taxon>Dactylopodida</taxon>
        <taxon>Paramoebidae</taxon>
        <taxon>Paramoeba</taxon>
    </lineage>
</organism>
<feature type="transmembrane region" description="Helical" evidence="7">
    <location>
        <begin position="112"/>
        <end position="133"/>
    </location>
</feature>
<comment type="subcellular location">
    <subcellularLocation>
        <location evidence="1">Membrane</location>
        <topology evidence="1">Multi-pass membrane protein</topology>
    </subcellularLocation>
</comment>
<evidence type="ECO:0000256" key="6">
    <source>
        <dbReference type="ARBA" id="ARBA00049737"/>
    </source>
</evidence>
<feature type="transmembrane region" description="Helical" evidence="7">
    <location>
        <begin position="182"/>
        <end position="205"/>
    </location>
</feature>
<evidence type="ECO:0000256" key="7">
    <source>
        <dbReference type="SAM" id="Phobius"/>
    </source>
</evidence>
<dbReference type="EMBL" id="HBKR01001359">
    <property type="protein sequence ID" value="CAE2266238.1"/>
    <property type="molecule type" value="Transcribed_RNA"/>
</dbReference>
<feature type="transmembrane region" description="Helical" evidence="7">
    <location>
        <begin position="56"/>
        <end position="75"/>
    </location>
</feature>
<feature type="transmembrane region" description="Helical" evidence="7">
    <location>
        <begin position="82"/>
        <end position="100"/>
    </location>
</feature>
<gene>
    <name evidence="9" type="ORF">NAES01612_LOCUS854</name>
</gene>
<dbReference type="GO" id="GO:0005886">
    <property type="term" value="C:plasma membrane"/>
    <property type="evidence" value="ECO:0007669"/>
    <property type="project" value="TreeGrafter"/>
</dbReference>
<dbReference type="AlphaFoldDB" id="A0A7S4N5H0"/>
<evidence type="ECO:0000256" key="4">
    <source>
        <dbReference type="ARBA" id="ARBA00022989"/>
    </source>
</evidence>
<dbReference type="InterPro" id="IPR025256">
    <property type="entry name" value="TM7S3/TM198-like_dom"/>
</dbReference>
<feature type="transmembrane region" description="Helical" evidence="7">
    <location>
        <begin position="6"/>
        <end position="26"/>
    </location>
</feature>
<keyword evidence="3 7" id="KW-0812">Transmembrane</keyword>
<dbReference type="InterPro" id="IPR040236">
    <property type="entry name" value="TMEM198"/>
</dbReference>
<keyword evidence="4 7" id="KW-1133">Transmembrane helix</keyword>
<evidence type="ECO:0000259" key="8">
    <source>
        <dbReference type="Pfam" id="PF13886"/>
    </source>
</evidence>
<proteinExistence type="inferred from homology"/>
<comment type="similarity">
    <text evidence="2">Belongs to the TMEM198 family.</text>
</comment>
<dbReference type="PANTHER" id="PTHR31247">
    <property type="entry name" value="TRANSMEMBRANE PROTEIN 198 FAMILY MEMBER"/>
    <property type="match status" value="1"/>
</dbReference>
<evidence type="ECO:0000313" key="9">
    <source>
        <dbReference type="EMBL" id="CAE2266238.1"/>
    </source>
</evidence>
<feature type="transmembrane region" description="Helical" evidence="7">
    <location>
        <begin position="140"/>
        <end position="162"/>
    </location>
</feature>
<feature type="transmembrane region" description="Helical" evidence="7">
    <location>
        <begin position="33"/>
        <end position="50"/>
    </location>
</feature>
<dbReference type="Pfam" id="PF13886">
    <property type="entry name" value="TM7S3_TM198"/>
    <property type="match status" value="1"/>
</dbReference>
<evidence type="ECO:0000256" key="1">
    <source>
        <dbReference type="ARBA" id="ARBA00004141"/>
    </source>
</evidence>
<evidence type="ECO:0000256" key="2">
    <source>
        <dbReference type="ARBA" id="ARBA00006244"/>
    </source>
</evidence>
<evidence type="ECO:0000256" key="3">
    <source>
        <dbReference type="ARBA" id="ARBA00022692"/>
    </source>
</evidence>
<name>A0A7S4N5H0_9EUKA</name>